<protein>
    <submittedName>
        <fullName evidence="2">Uncharacterized protein</fullName>
    </submittedName>
</protein>
<evidence type="ECO:0000256" key="1">
    <source>
        <dbReference type="SAM" id="MobiDB-lite"/>
    </source>
</evidence>
<sequence length="50" mass="5313">MVFMPSPLVPAASEPHAASKEEPAAAAVNRNKDLRSRENEVNALTGTIHS</sequence>
<dbReference type="EMBL" id="BMNK01000016">
    <property type="protein sequence ID" value="GGP14605.1"/>
    <property type="molecule type" value="Genomic_DNA"/>
</dbReference>
<feature type="compositionally biased region" description="Basic and acidic residues" evidence="1">
    <location>
        <begin position="30"/>
        <end position="40"/>
    </location>
</feature>
<reference evidence="2" key="2">
    <citation type="submission" date="2020-09" db="EMBL/GenBank/DDBJ databases">
        <authorList>
            <person name="Sun Q."/>
            <person name="Zhou Y."/>
        </authorList>
    </citation>
    <scope>NUCLEOTIDE SEQUENCE</scope>
    <source>
        <strain evidence="2">CGMCC 4.7430</strain>
    </source>
</reference>
<gene>
    <name evidence="2" type="ORF">GCM10012278_71080</name>
</gene>
<comment type="caution">
    <text evidence="2">The sequence shown here is derived from an EMBL/GenBank/DDBJ whole genome shotgun (WGS) entry which is preliminary data.</text>
</comment>
<dbReference type="Proteomes" id="UP000660745">
    <property type="component" value="Unassembled WGS sequence"/>
</dbReference>
<organism evidence="2 3">
    <name type="scientific">Nonomuraea glycinis</name>
    <dbReference type="NCBI Taxonomy" id="2047744"/>
    <lineage>
        <taxon>Bacteria</taxon>
        <taxon>Bacillati</taxon>
        <taxon>Actinomycetota</taxon>
        <taxon>Actinomycetes</taxon>
        <taxon>Streptosporangiales</taxon>
        <taxon>Streptosporangiaceae</taxon>
        <taxon>Nonomuraea</taxon>
    </lineage>
</organism>
<evidence type="ECO:0000313" key="2">
    <source>
        <dbReference type="EMBL" id="GGP14605.1"/>
    </source>
</evidence>
<evidence type="ECO:0000313" key="3">
    <source>
        <dbReference type="Proteomes" id="UP000660745"/>
    </source>
</evidence>
<accession>A0A918ACR7</accession>
<keyword evidence="3" id="KW-1185">Reference proteome</keyword>
<dbReference type="AlphaFoldDB" id="A0A918ACR7"/>
<proteinExistence type="predicted"/>
<name>A0A918ACR7_9ACTN</name>
<feature type="region of interest" description="Disordered" evidence="1">
    <location>
        <begin position="1"/>
        <end position="50"/>
    </location>
</feature>
<reference evidence="2" key="1">
    <citation type="journal article" date="2014" name="Int. J. Syst. Evol. Microbiol.">
        <title>Complete genome sequence of Corynebacterium casei LMG S-19264T (=DSM 44701T), isolated from a smear-ripened cheese.</title>
        <authorList>
            <consortium name="US DOE Joint Genome Institute (JGI-PGF)"/>
            <person name="Walter F."/>
            <person name="Albersmeier A."/>
            <person name="Kalinowski J."/>
            <person name="Ruckert C."/>
        </authorList>
    </citation>
    <scope>NUCLEOTIDE SEQUENCE</scope>
    <source>
        <strain evidence="2">CGMCC 4.7430</strain>
    </source>
</reference>